<dbReference type="InterPro" id="IPR023408">
    <property type="entry name" value="MscS_beta-dom_sf"/>
</dbReference>
<evidence type="ECO:0000256" key="2">
    <source>
        <dbReference type="ARBA" id="ARBA00008017"/>
    </source>
</evidence>
<dbReference type="InterPro" id="IPR011014">
    <property type="entry name" value="MscS_channel_TM-2"/>
</dbReference>
<comment type="subcellular location">
    <subcellularLocation>
        <location evidence="1">Cell membrane</location>
        <topology evidence="1">Multi-pass membrane protein</topology>
    </subcellularLocation>
</comment>
<feature type="transmembrane region" description="Helical" evidence="7">
    <location>
        <begin position="87"/>
        <end position="119"/>
    </location>
</feature>
<keyword evidence="3" id="KW-1003">Cell membrane</keyword>
<dbReference type="RefSeq" id="WP_173268831.1">
    <property type="nucleotide sequence ID" value="NZ_JABMKV010000001.1"/>
</dbReference>
<comment type="caution">
    <text evidence="9">The sequence shown here is derived from an EMBL/GenBank/DDBJ whole genome shotgun (WGS) entry which is preliminary data.</text>
</comment>
<proteinExistence type="inferred from homology"/>
<protein>
    <submittedName>
        <fullName evidence="9">Mechanosensitive ion channel family protein</fullName>
    </submittedName>
</protein>
<dbReference type="PANTHER" id="PTHR30221:SF1">
    <property type="entry name" value="SMALL-CONDUCTANCE MECHANOSENSITIVE CHANNEL"/>
    <property type="match status" value="1"/>
</dbReference>
<feature type="domain" description="Mechanosensitive ion channel MscS" evidence="8">
    <location>
        <begin position="106"/>
        <end position="172"/>
    </location>
</feature>
<keyword evidence="6 7" id="KW-0472">Membrane</keyword>
<feature type="transmembrane region" description="Helical" evidence="7">
    <location>
        <begin position="20"/>
        <end position="40"/>
    </location>
</feature>
<dbReference type="Proteomes" id="UP000762110">
    <property type="component" value="Unassembled WGS sequence"/>
</dbReference>
<dbReference type="Gene3D" id="2.30.30.60">
    <property type="match status" value="1"/>
</dbReference>
<evidence type="ECO:0000313" key="10">
    <source>
        <dbReference type="Proteomes" id="UP000762110"/>
    </source>
</evidence>
<evidence type="ECO:0000256" key="5">
    <source>
        <dbReference type="ARBA" id="ARBA00022989"/>
    </source>
</evidence>
<evidence type="ECO:0000256" key="7">
    <source>
        <dbReference type="SAM" id="Phobius"/>
    </source>
</evidence>
<evidence type="ECO:0000256" key="3">
    <source>
        <dbReference type="ARBA" id="ARBA00022475"/>
    </source>
</evidence>
<organism evidence="9 10">
    <name type="scientific">Pedobacter boryungensis</name>
    <dbReference type="NCBI Taxonomy" id="869962"/>
    <lineage>
        <taxon>Bacteria</taxon>
        <taxon>Pseudomonadati</taxon>
        <taxon>Bacteroidota</taxon>
        <taxon>Sphingobacteriia</taxon>
        <taxon>Sphingobacteriales</taxon>
        <taxon>Sphingobacteriaceae</taxon>
        <taxon>Pedobacter</taxon>
    </lineage>
</organism>
<dbReference type="InterPro" id="IPR006685">
    <property type="entry name" value="MscS_channel_2nd"/>
</dbReference>
<evidence type="ECO:0000256" key="4">
    <source>
        <dbReference type="ARBA" id="ARBA00022692"/>
    </source>
</evidence>
<dbReference type="SUPFAM" id="SSF50182">
    <property type="entry name" value="Sm-like ribonucleoproteins"/>
    <property type="match status" value="1"/>
</dbReference>
<dbReference type="PANTHER" id="PTHR30221">
    <property type="entry name" value="SMALL-CONDUCTANCE MECHANOSENSITIVE CHANNEL"/>
    <property type="match status" value="1"/>
</dbReference>
<name>A0ABX2D9I7_9SPHI</name>
<reference evidence="9 10" key="1">
    <citation type="submission" date="2020-05" db="EMBL/GenBank/DDBJ databases">
        <title>Description of Pedobacter foliorum sp. nov.</title>
        <authorList>
            <person name="Qi S."/>
            <person name="Carlier A."/>
            <person name="Cnockaert M."/>
            <person name="Vandamme P."/>
        </authorList>
    </citation>
    <scope>NUCLEOTIDE SEQUENCE [LARGE SCALE GENOMIC DNA]</scope>
    <source>
        <strain evidence="9 10">LMG 31300</strain>
    </source>
</reference>
<evidence type="ECO:0000313" key="9">
    <source>
        <dbReference type="EMBL" id="NQX30645.1"/>
    </source>
</evidence>
<feature type="transmembrane region" description="Helical" evidence="7">
    <location>
        <begin position="60"/>
        <end position="81"/>
    </location>
</feature>
<evidence type="ECO:0000256" key="6">
    <source>
        <dbReference type="ARBA" id="ARBA00023136"/>
    </source>
</evidence>
<dbReference type="InterPro" id="IPR011066">
    <property type="entry name" value="MscS_channel_C_sf"/>
</dbReference>
<evidence type="ECO:0000256" key="1">
    <source>
        <dbReference type="ARBA" id="ARBA00004651"/>
    </source>
</evidence>
<accession>A0ABX2D9I7</accession>
<keyword evidence="4 7" id="KW-0812">Transmembrane</keyword>
<dbReference type="InterPro" id="IPR045275">
    <property type="entry name" value="MscS_archaea/bacteria_type"/>
</dbReference>
<sequence length="263" mass="29336">MDFNINKFSDKLYTWIIEKGPSFILGIAVLFIGFWLIKILSRWLTSRMHQKEIDPSLKPFLLSLVIVVLRVLLILGVMQIIGIQMTVFAALIGAMGVALGLALSGTLQNFASGIIILLLKPFAVGDNIIASGMEGTVTSIQIFYTVVTTFDNRTVIYPNSKLSNEVIVNISRIGSRRLDIELKFMNSIDFETVKHLINAVIDENKDMLKKPERRIGISSIEPDGYKVSISVWVKSHGFMDTKFAFQEKLIADIKNAGLKLPGM</sequence>
<dbReference type="SUPFAM" id="SSF82861">
    <property type="entry name" value="Mechanosensitive channel protein MscS (YggB), transmembrane region"/>
    <property type="match status" value="1"/>
</dbReference>
<dbReference type="InterPro" id="IPR010920">
    <property type="entry name" value="LSM_dom_sf"/>
</dbReference>
<comment type="similarity">
    <text evidence="2">Belongs to the MscS (TC 1.A.23) family.</text>
</comment>
<evidence type="ECO:0000259" key="8">
    <source>
        <dbReference type="Pfam" id="PF00924"/>
    </source>
</evidence>
<gene>
    <name evidence="9" type="ORF">HQN85_02850</name>
</gene>
<dbReference type="Gene3D" id="3.30.70.100">
    <property type="match status" value="1"/>
</dbReference>
<keyword evidence="5 7" id="KW-1133">Transmembrane helix</keyword>
<dbReference type="SUPFAM" id="SSF82689">
    <property type="entry name" value="Mechanosensitive channel protein MscS (YggB), C-terminal domain"/>
    <property type="match status" value="1"/>
</dbReference>
<dbReference type="EMBL" id="JABMKV010000001">
    <property type="protein sequence ID" value="NQX30645.1"/>
    <property type="molecule type" value="Genomic_DNA"/>
</dbReference>
<dbReference type="Pfam" id="PF00924">
    <property type="entry name" value="MS_channel_2nd"/>
    <property type="match status" value="1"/>
</dbReference>
<keyword evidence="10" id="KW-1185">Reference proteome</keyword>
<dbReference type="Gene3D" id="1.10.287.1260">
    <property type="match status" value="1"/>
</dbReference>